<organism evidence="5 6">
    <name type="scientific">Perkinsus olseni</name>
    <name type="common">Perkinsus atlanticus</name>
    <dbReference type="NCBI Taxonomy" id="32597"/>
    <lineage>
        <taxon>Eukaryota</taxon>
        <taxon>Sar</taxon>
        <taxon>Alveolata</taxon>
        <taxon>Perkinsozoa</taxon>
        <taxon>Perkinsea</taxon>
        <taxon>Perkinsida</taxon>
        <taxon>Perkinsidae</taxon>
        <taxon>Perkinsus</taxon>
    </lineage>
</organism>
<feature type="chain" id="PRO_5029561963" description="Peptidase C1A papain C-terminal domain-containing protein" evidence="3">
    <location>
        <begin position="16"/>
        <end position="1428"/>
    </location>
</feature>
<evidence type="ECO:0000256" key="1">
    <source>
        <dbReference type="ARBA" id="ARBA00008455"/>
    </source>
</evidence>
<name>A0A7J6R089_PEROL</name>
<dbReference type="InterPro" id="IPR025660">
    <property type="entry name" value="Pept_his_AS"/>
</dbReference>
<comment type="similarity">
    <text evidence="1">Belongs to the peptidase C1 family.</text>
</comment>
<dbReference type="EMBL" id="JABANO010029271">
    <property type="protein sequence ID" value="KAF4713801.1"/>
    <property type="molecule type" value="Genomic_DNA"/>
</dbReference>
<dbReference type="PANTHER" id="PTHR12411">
    <property type="entry name" value="CYSTEINE PROTEASE FAMILY C1-RELATED"/>
    <property type="match status" value="1"/>
</dbReference>
<dbReference type="InterPro" id="IPR036496">
    <property type="entry name" value="CathepsinC_exc_dom_sf"/>
</dbReference>
<feature type="signal peptide" evidence="3">
    <location>
        <begin position="1"/>
        <end position="15"/>
    </location>
</feature>
<dbReference type="PROSITE" id="PS00139">
    <property type="entry name" value="THIOL_PROTEASE_CYS"/>
    <property type="match status" value="1"/>
</dbReference>
<keyword evidence="3" id="KW-0732">Signal</keyword>
<proteinExistence type="inferred from homology"/>
<comment type="caution">
    <text evidence="5">The sequence shown here is derived from an EMBL/GenBank/DDBJ whole genome shotgun (WGS) entry which is preliminary data.</text>
</comment>
<evidence type="ECO:0000256" key="2">
    <source>
        <dbReference type="ARBA" id="ARBA00023145"/>
    </source>
</evidence>
<evidence type="ECO:0000259" key="4">
    <source>
        <dbReference type="SMART" id="SM00645"/>
    </source>
</evidence>
<accession>A0A7J6R089</accession>
<dbReference type="InterPro" id="IPR000169">
    <property type="entry name" value="Pept_cys_AS"/>
</dbReference>
<keyword evidence="2" id="KW-0865">Zymogen</keyword>
<dbReference type="GO" id="GO:0008234">
    <property type="term" value="F:cysteine-type peptidase activity"/>
    <property type="evidence" value="ECO:0007669"/>
    <property type="project" value="InterPro"/>
</dbReference>
<dbReference type="Pfam" id="PF00112">
    <property type="entry name" value="Peptidase_C1"/>
    <property type="match status" value="4"/>
</dbReference>
<dbReference type="PROSITE" id="PS00639">
    <property type="entry name" value="THIOL_PROTEASE_HIS"/>
    <property type="match status" value="1"/>
</dbReference>
<feature type="domain" description="Peptidase C1A papain C-terminal" evidence="4">
    <location>
        <begin position="344"/>
        <end position="688"/>
    </location>
</feature>
<protein>
    <recommendedName>
        <fullName evidence="4">Peptidase C1A papain C-terminal domain-containing protein</fullName>
    </recommendedName>
</protein>
<evidence type="ECO:0000313" key="5">
    <source>
        <dbReference type="EMBL" id="KAF4713801.1"/>
    </source>
</evidence>
<dbReference type="GO" id="GO:0006508">
    <property type="term" value="P:proteolysis"/>
    <property type="evidence" value="ECO:0007669"/>
    <property type="project" value="InterPro"/>
</dbReference>
<dbReference type="Gene3D" id="2.40.128.80">
    <property type="entry name" value="Cathepsin C, exclusion domain"/>
    <property type="match status" value="1"/>
</dbReference>
<dbReference type="InterPro" id="IPR038765">
    <property type="entry name" value="Papain-like_cys_pep_sf"/>
</dbReference>
<dbReference type="SUPFAM" id="SSF54001">
    <property type="entry name" value="Cysteine proteinases"/>
    <property type="match status" value="2"/>
</dbReference>
<dbReference type="InterPro" id="IPR013128">
    <property type="entry name" value="Peptidase_C1A"/>
</dbReference>
<dbReference type="InterPro" id="IPR000668">
    <property type="entry name" value="Peptidase_C1A_C"/>
</dbReference>
<evidence type="ECO:0000313" key="6">
    <source>
        <dbReference type="Proteomes" id="UP000553632"/>
    </source>
</evidence>
<evidence type="ECO:0000256" key="3">
    <source>
        <dbReference type="SAM" id="SignalP"/>
    </source>
</evidence>
<reference evidence="5 6" key="1">
    <citation type="submission" date="2020-04" db="EMBL/GenBank/DDBJ databases">
        <title>Perkinsus olseni comparative genomics.</title>
        <authorList>
            <person name="Bogema D.R."/>
        </authorList>
    </citation>
    <scope>NUCLEOTIDE SEQUENCE [LARGE SCALE GENOMIC DNA]</scope>
    <source>
        <strain evidence="5 6">ATCC PRA-207</strain>
    </source>
</reference>
<dbReference type="SUPFAM" id="SSF75001">
    <property type="entry name" value="Dipeptidyl peptidase I (cathepsin C), exclusion domain"/>
    <property type="match status" value="2"/>
</dbReference>
<dbReference type="Gene3D" id="2.40.50.170">
    <property type="entry name" value="Cysteine proteinases. Chain C"/>
    <property type="match status" value="1"/>
</dbReference>
<dbReference type="OMA" id="HIMENGP"/>
<gene>
    <name evidence="5" type="ORF">FOZ63_029739</name>
</gene>
<dbReference type="Proteomes" id="UP000553632">
    <property type="component" value="Unassembled WGS sequence"/>
</dbReference>
<dbReference type="SMART" id="SM00645">
    <property type="entry name" value="Pept_C1"/>
    <property type="match status" value="2"/>
</dbReference>
<feature type="domain" description="Peptidase C1A papain C-terminal" evidence="4">
    <location>
        <begin position="1033"/>
        <end position="1390"/>
    </location>
</feature>
<keyword evidence="6" id="KW-1185">Reference proteome</keyword>
<sequence length="1428" mass="158166">MISLILPLLLLTVRADLPLHCTVEDAEGWWQLYLLEGPVPDWSNPAGQVDNFCGYTPINSNEGNIARGQQVQQLMDTTTQSGEELTPLATQKILNMTLSSSPVIDLHLSMDQEVSDGRDHHLKIRDDVGAYRGSWSVGYDEGLVLKHLVLNNVAPPRNMVAFFHYRCLGDNTHCGDYNDFENEFVSTNGYESLCGQTLIGWWNSVGGAKQGCFWMRKKSNEEANRIHNVAVVGRDERPVSRGSTTLSALIALREARRKAKASRSRALTLSMRGIDSGPLDEIAADEDADGGYADLKGRYHILSEDDYSDYGYDDEVPIKDPPQPADEACMNTNKIEDVNLMSSLPKAYDFREEFPNFGDLEAQQMLCGSCYAIGAVSALQTAIARQFQRVGMALPVNWSLSVQGALSCSYSSQGCNGGFPGIMAFDLTAQGVPPASCMPYQGTPESCDRSCYKDPKKLWYAKDFGYVGGFYGRCSEALIKQHIMENGPVSVAVNAQSDLFPRPPHNITGFDAGTPYGTEHSVIEGNSVRVTARRLPSIGRKTLDAHLFTVGSSFRSIEIRNSTSLIQGMTAKATSKRDLTLRATLAKGVTSWPHVAEELARILKSTGLGEYRLGEPQYLGIDRWEYTNHALLITGWGSEMDHEAGKEVDYWIARNSWGATWGPSKDGYVKILRGVNFGGIESQAVSIIPDPCRGAFRVAAVLERAAADLPSHCTREDSKGKWLLYYLKGPVPDWRTDTGGNFCGYTAINTNKGNLAMGEKIAKLMQRDLPTNEDFTEIIGMPVDGGPIEIELSLSQKIEDTYGEKDAHHLMILDASDDASVQLGHWSMGFDEFIILNNFTRPNSAESPRKIDLFVRYRCTGERECGGPQDAESPDGTTEGYVSYCGQTLVGFWSAIDESVQGCAWARKVDTEEANKIHSLAVPHREGTAGRATKILAPEYTVMEPSRRVGEVHAHVEEGDEERPVSYTGMKKRRYKLYEAEQLPDNLDFPFTKGILDRLQEDSPAKNDRHLDLCQTEELFEADRILATLPEEVRASYDFRQHYGDYGSPVKNQGPCGGCYAMGIAAAVQGAIYKDFTSMGIPIPDDFELSPQGILSCSYTAQACNGGFPGSVGFDLLVTGLTTERCMPWVIIAKVDYAVRTLIARYVFNDGKCKPECFHDERKVWYIKEGTYKGGFYGRCSMARIMQHVYEHGPMQVAIEAPNGLTPTLFHDIVSKDVHHVEPDRSTADLVEIAVANTPRKFLDVLNHVNLRDQDVALSEEDRTLLRHLRVAPGKQPEADGDVHLRIHASLEPDKAALSRSLESLLSKFGSGSQIGRIEAIGYDHWGYTNHALVIVGWGSETDPNTGKELPYWIVRNSWGPNWGPFGDGHLKLERGINLGGVEAQAMSFLPDPCRGAYRHYVDMYIENGQLNKDDLPEHVRACYQRMA</sequence>
<dbReference type="Gene3D" id="3.90.70.10">
    <property type="entry name" value="Cysteine proteinases"/>
    <property type="match status" value="3"/>
</dbReference>